<name>A0A396C8H4_BACFG</name>
<accession>A0A396C8H4</accession>
<protein>
    <submittedName>
        <fullName evidence="1">Uncharacterized protein</fullName>
    </submittedName>
</protein>
<comment type="caution">
    <text evidence="1">The sequence shown here is derived from an EMBL/GenBank/DDBJ whole genome shotgun (WGS) entry which is preliminary data.</text>
</comment>
<dbReference type="EMBL" id="QRJE01000002">
    <property type="protein sequence ID" value="RHH16146.1"/>
    <property type="molecule type" value="Genomic_DNA"/>
</dbReference>
<dbReference type="RefSeq" id="WP_005812027.1">
    <property type="nucleotide sequence ID" value="NZ_CABJEQ010000003.1"/>
</dbReference>
<evidence type="ECO:0000313" key="1">
    <source>
        <dbReference type="EMBL" id="RHH16146.1"/>
    </source>
</evidence>
<dbReference type="Proteomes" id="UP000266644">
    <property type="component" value="Unassembled WGS sequence"/>
</dbReference>
<dbReference type="AlphaFoldDB" id="A0A396C8H4"/>
<organism evidence="1 2">
    <name type="scientific">Bacteroides fragilis</name>
    <dbReference type="NCBI Taxonomy" id="817"/>
    <lineage>
        <taxon>Bacteria</taxon>
        <taxon>Pseudomonadati</taxon>
        <taxon>Bacteroidota</taxon>
        <taxon>Bacteroidia</taxon>
        <taxon>Bacteroidales</taxon>
        <taxon>Bacteroidaceae</taxon>
        <taxon>Bacteroides</taxon>
    </lineage>
</organism>
<gene>
    <name evidence="1" type="ORF">DW228_01730</name>
</gene>
<reference evidence="1 2" key="1">
    <citation type="submission" date="2018-08" db="EMBL/GenBank/DDBJ databases">
        <title>A genome reference for cultivated species of the human gut microbiota.</title>
        <authorList>
            <person name="Zou Y."/>
            <person name="Xue W."/>
            <person name="Luo G."/>
        </authorList>
    </citation>
    <scope>NUCLEOTIDE SEQUENCE [LARGE SCALE GENOMIC DNA]</scope>
    <source>
        <strain evidence="1 2">AM18-6</strain>
    </source>
</reference>
<evidence type="ECO:0000313" key="2">
    <source>
        <dbReference type="Proteomes" id="UP000266644"/>
    </source>
</evidence>
<proteinExistence type="predicted"/>
<sequence length="90" mass="10302">MSLYITYSGVKLLFIIILWAGLKSAKNVELFQKGDYRYRIKKRGGTLKETIKSTTNKNGTFKDILYPDGNRMIVGYFDERAKKNTTGNKA</sequence>